<sequence>MGDTFEMHPPNLDAIHRIETTQDVDPGVEYIDKSLEAGELTLEEDMAGGMSRHLGVFSTTLLIVGRIIGTGIFSTPTSITNSTDSVGAAFMMWLLNFAISIAGLFV</sequence>
<keyword evidence="3" id="KW-1185">Reference proteome</keyword>
<dbReference type="Proteomes" id="UP000799770">
    <property type="component" value="Unassembled WGS sequence"/>
</dbReference>
<evidence type="ECO:0000256" key="1">
    <source>
        <dbReference type="SAM" id="Phobius"/>
    </source>
</evidence>
<dbReference type="Gene3D" id="1.20.1740.10">
    <property type="entry name" value="Amino acid/polyamine transporter I"/>
    <property type="match status" value="1"/>
</dbReference>
<evidence type="ECO:0000313" key="3">
    <source>
        <dbReference type="Proteomes" id="UP000799770"/>
    </source>
</evidence>
<gene>
    <name evidence="2" type="ORF">BDV96DRAFT_655256</name>
</gene>
<dbReference type="AlphaFoldDB" id="A0A6A5YG41"/>
<accession>A0A6A5YG41</accession>
<reference evidence="2" key="1">
    <citation type="journal article" date="2020" name="Stud. Mycol.">
        <title>101 Dothideomycetes genomes: a test case for predicting lifestyles and emergence of pathogens.</title>
        <authorList>
            <person name="Haridas S."/>
            <person name="Albert R."/>
            <person name="Binder M."/>
            <person name="Bloem J."/>
            <person name="Labutti K."/>
            <person name="Salamov A."/>
            <person name="Andreopoulos B."/>
            <person name="Baker S."/>
            <person name="Barry K."/>
            <person name="Bills G."/>
            <person name="Bluhm B."/>
            <person name="Cannon C."/>
            <person name="Castanera R."/>
            <person name="Culley D."/>
            <person name="Daum C."/>
            <person name="Ezra D."/>
            <person name="Gonzalez J."/>
            <person name="Henrissat B."/>
            <person name="Kuo A."/>
            <person name="Liang C."/>
            <person name="Lipzen A."/>
            <person name="Lutzoni F."/>
            <person name="Magnuson J."/>
            <person name="Mondo S."/>
            <person name="Nolan M."/>
            <person name="Ohm R."/>
            <person name="Pangilinan J."/>
            <person name="Park H.-J."/>
            <person name="Ramirez L."/>
            <person name="Alfaro M."/>
            <person name="Sun H."/>
            <person name="Tritt A."/>
            <person name="Yoshinaga Y."/>
            <person name="Zwiers L.-H."/>
            <person name="Turgeon B."/>
            <person name="Goodwin S."/>
            <person name="Spatafora J."/>
            <person name="Crous P."/>
            <person name="Grigoriev I."/>
        </authorList>
    </citation>
    <scope>NUCLEOTIDE SEQUENCE</scope>
    <source>
        <strain evidence="2">CBS 627.86</strain>
    </source>
</reference>
<keyword evidence="1" id="KW-0812">Transmembrane</keyword>
<organism evidence="2 3">
    <name type="scientific">Lophiotrema nucula</name>
    <dbReference type="NCBI Taxonomy" id="690887"/>
    <lineage>
        <taxon>Eukaryota</taxon>
        <taxon>Fungi</taxon>
        <taxon>Dikarya</taxon>
        <taxon>Ascomycota</taxon>
        <taxon>Pezizomycotina</taxon>
        <taxon>Dothideomycetes</taxon>
        <taxon>Pleosporomycetidae</taxon>
        <taxon>Pleosporales</taxon>
        <taxon>Lophiotremataceae</taxon>
        <taxon>Lophiotrema</taxon>
    </lineage>
</organism>
<feature type="transmembrane region" description="Helical" evidence="1">
    <location>
        <begin position="54"/>
        <end position="74"/>
    </location>
</feature>
<protein>
    <submittedName>
        <fullName evidence="2">Uncharacterized protein</fullName>
    </submittedName>
</protein>
<dbReference type="InterPro" id="IPR050598">
    <property type="entry name" value="AminoAcid_Transporter"/>
</dbReference>
<evidence type="ECO:0000313" key="2">
    <source>
        <dbReference type="EMBL" id="KAF2105880.1"/>
    </source>
</evidence>
<dbReference type="PANTHER" id="PTHR11785">
    <property type="entry name" value="AMINO ACID TRANSPORTER"/>
    <property type="match status" value="1"/>
</dbReference>
<dbReference type="EMBL" id="ML977370">
    <property type="protein sequence ID" value="KAF2105880.1"/>
    <property type="molecule type" value="Genomic_DNA"/>
</dbReference>
<dbReference type="PANTHER" id="PTHR11785:SF382">
    <property type="entry name" value="LOW-AFFINITY METHIONINE PERMEASE"/>
    <property type="match status" value="1"/>
</dbReference>
<name>A0A6A5YG41_9PLEO</name>
<keyword evidence="1" id="KW-0472">Membrane</keyword>
<feature type="transmembrane region" description="Helical" evidence="1">
    <location>
        <begin position="86"/>
        <end position="105"/>
    </location>
</feature>
<keyword evidence="1" id="KW-1133">Transmembrane helix</keyword>
<dbReference type="OrthoDB" id="5982228at2759"/>
<proteinExistence type="predicted"/>
<dbReference type="GO" id="GO:0015179">
    <property type="term" value="F:L-amino acid transmembrane transporter activity"/>
    <property type="evidence" value="ECO:0007669"/>
    <property type="project" value="TreeGrafter"/>
</dbReference>